<dbReference type="AlphaFoldDB" id="A0A0R2LR99"/>
<name>A0A0R2LR99_9LACO</name>
<accession>A0A0R2LR99</accession>
<evidence type="ECO:0000313" key="1">
    <source>
        <dbReference type="EMBL" id="KRO01331.1"/>
    </source>
</evidence>
<gene>
    <name evidence="1" type="ORF">IV66_GL000404</name>
</gene>
<dbReference type="STRING" id="449659.IV66_GL000404"/>
<dbReference type="Pfam" id="PF11148">
    <property type="entry name" value="DUF2922"/>
    <property type="match status" value="1"/>
</dbReference>
<dbReference type="EMBL" id="JQCN01000010">
    <property type="protein sequence ID" value="KRO01331.1"/>
    <property type="molecule type" value="Genomic_DNA"/>
</dbReference>
<keyword evidence="2" id="KW-1185">Reference proteome</keyword>
<evidence type="ECO:0008006" key="3">
    <source>
        <dbReference type="Google" id="ProtNLM"/>
    </source>
</evidence>
<dbReference type="Proteomes" id="UP000051886">
    <property type="component" value="Unassembled WGS sequence"/>
</dbReference>
<comment type="caution">
    <text evidence="1">The sequence shown here is derived from an EMBL/GenBank/DDBJ whole genome shotgun (WGS) entry which is preliminary data.</text>
</comment>
<reference evidence="1 2" key="1">
    <citation type="journal article" date="2015" name="Genome Announc.">
        <title>Expanding the biotechnology potential of lactobacilli through comparative genomics of 213 strains and associated genera.</title>
        <authorList>
            <person name="Sun Z."/>
            <person name="Harris H.M."/>
            <person name="McCann A."/>
            <person name="Guo C."/>
            <person name="Argimon S."/>
            <person name="Zhang W."/>
            <person name="Yang X."/>
            <person name="Jeffery I.B."/>
            <person name="Cooney J.C."/>
            <person name="Kagawa T.F."/>
            <person name="Liu W."/>
            <person name="Song Y."/>
            <person name="Salvetti E."/>
            <person name="Wrobel A."/>
            <person name="Rasinkangas P."/>
            <person name="Parkhill J."/>
            <person name="Rea M.C."/>
            <person name="O'Sullivan O."/>
            <person name="Ritari J."/>
            <person name="Douillard F.P."/>
            <person name="Paul Ross R."/>
            <person name="Yang R."/>
            <person name="Briner A.E."/>
            <person name="Felis G.E."/>
            <person name="de Vos W.M."/>
            <person name="Barrangou R."/>
            <person name="Klaenhammer T.R."/>
            <person name="Caufield P.W."/>
            <person name="Cui Y."/>
            <person name="Zhang H."/>
            <person name="O'Toole P.W."/>
        </authorList>
    </citation>
    <scope>NUCLEOTIDE SEQUENCE [LARGE SCALE GENOMIC DNA]</scope>
    <source>
        <strain evidence="1 2">NBRC 103219</strain>
    </source>
</reference>
<organism evidence="1 2">
    <name type="scientific">Ligilactobacillus pobuzihii</name>
    <dbReference type="NCBI Taxonomy" id="449659"/>
    <lineage>
        <taxon>Bacteria</taxon>
        <taxon>Bacillati</taxon>
        <taxon>Bacillota</taxon>
        <taxon>Bacilli</taxon>
        <taxon>Lactobacillales</taxon>
        <taxon>Lactobacillaceae</taxon>
        <taxon>Ligilactobacillus</taxon>
    </lineage>
</organism>
<dbReference type="RefSeq" id="WP_017867115.1">
    <property type="nucleotide sequence ID" value="NZ_BJYB01000027.1"/>
</dbReference>
<evidence type="ECO:0000313" key="2">
    <source>
        <dbReference type="Proteomes" id="UP000051886"/>
    </source>
</evidence>
<proteinExistence type="predicted"/>
<dbReference type="InterPro" id="IPR021321">
    <property type="entry name" value="DUF2922"/>
</dbReference>
<dbReference type="PATRIC" id="fig|449659.4.peg.405"/>
<sequence>MKSIDLVFRSNINGGLRHLKLSDVKSDLDADTVKDIMQQIIDSKMFADSNAELLYSKAVSAVYIDEQDHVLFEEK</sequence>
<protein>
    <recommendedName>
        <fullName evidence="3">DUF2922 domain-containing protein</fullName>
    </recommendedName>
</protein>
<dbReference type="OrthoDB" id="9795264at2"/>